<evidence type="ECO:0000313" key="5">
    <source>
        <dbReference type="Proteomes" id="UP000198287"/>
    </source>
</evidence>
<dbReference type="EMBL" id="LNIX01000009">
    <property type="protein sequence ID" value="OXA50262.1"/>
    <property type="molecule type" value="Genomic_DNA"/>
</dbReference>
<dbReference type="InterPro" id="IPR036055">
    <property type="entry name" value="LDL_receptor-like_sf"/>
</dbReference>
<comment type="caution">
    <text evidence="4">The sequence shown here is derived from an EMBL/GenBank/DDBJ whole genome shotgun (WGS) entry which is preliminary data.</text>
</comment>
<feature type="region of interest" description="Disordered" evidence="2">
    <location>
        <begin position="451"/>
        <end position="470"/>
    </location>
</feature>
<keyword evidence="3" id="KW-0812">Transmembrane</keyword>
<keyword evidence="3" id="KW-0472">Membrane</keyword>
<feature type="compositionally biased region" description="Polar residues" evidence="2">
    <location>
        <begin position="456"/>
        <end position="470"/>
    </location>
</feature>
<protein>
    <submittedName>
        <fullName evidence="4">Toluate 1,2-dioxygenase electron transfer component</fullName>
    </submittedName>
</protein>
<organism evidence="4 5">
    <name type="scientific">Folsomia candida</name>
    <name type="common">Springtail</name>
    <dbReference type="NCBI Taxonomy" id="158441"/>
    <lineage>
        <taxon>Eukaryota</taxon>
        <taxon>Metazoa</taxon>
        <taxon>Ecdysozoa</taxon>
        <taxon>Arthropoda</taxon>
        <taxon>Hexapoda</taxon>
        <taxon>Collembola</taxon>
        <taxon>Entomobryomorpha</taxon>
        <taxon>Isotomoidea</taxon>
        <taxon>Isotomidae</taxon>
        <taxon>Proisotominae</taxon>
        <taxon>Folsomia</taxon>
    </lineage>
</organism>
<name>A0A226DXS4_FOLCA</name>
<dbReference type="CDD" id="cd00112">
    <property type="entry name" value="LDLa"/>
    <property type="match status" value="1"/>
</dbReference>
<evidence type="ECO:0000256" key="2">
    <source>
        <dbReference type="SAM" id="MobiDB-lite"/>
    </source>
</evidence>
<dbReference type="Gene3D" id="4.10.400.10">
    <property type="entry name" value="Low-density Lipoprotein Receptor"/>
    <property type="match status" value="1"/>
</dbReference>
<evidence type="ECO:0000256" key="3">
    <source>
        <dbReference type="SAM" id="Phobius"/>
    </source>
</evidence>
<keyword evidence="3" id="KW-1133">Transmembrane helix</keyword>
<dbReference type="Proteomes" id="UP000198287">
    <property type="component" value="Unassembled WGS sequence"/>
</dbReference>
<dbReference type="InterPro" id="IPR002172">
    <property type="entry name" value="LDrepeatLR_classA_rpt"/>
</dbReference>
<dbReference type="OrthoDB" id="10020456at2759"/>
<feature type="compositionally biased region" description="Gly residues" evidence="2">
    <location>
        <begin position="594"/>
        <end position="603"/>
    </location>
</feature>
<evidence type="ECO:0000256" key="1">
    <source>
        <dbReference type="ARBA" id="ARBA00023157"/>
    </source>
</evidence>
<feature type="region of interest" description="Disordered" evidence="2">
    <location>
        <begin position="590"/>
        <end position="611"/>
    </location>
</feature>
<keyword evidence="5" id="KW-1185">Reference proteome</keyword>
<accession>A0A226DXS4</accession>
<reference evidence="4 5" key="1">
    <citation type="submission" date="2015-12" db="EMBL/GenBank/DDBJ databases">
        <title>The genome of Folsomia candida.</title>
        <authorList>
            <person name="Faddeeva A."/>
            <person name="Derks M.F."/>
            <person name="Anvar Y."/>
            <person name="Smit S."/>
            <person name="Van Straalen N."/>
            <person name="Roelofs D."/>
        </authorList>
    </citation>
    <scope>NUCLEOTIDE SEQUENCE [LARGE SCALE GENOMIC DNA]</scope>
    <source>
        <strain evidence="4 5">VU population</strain>
        <tissue evidence="4">Whole body</tissue>
    </source>
</reference>
<dbReference type="AlphaFoldDB" id="A0A226DXS4"/>
<gene>
    <name evidence="4" type="ORF">Fcan01_15162</name>
</gene>
<proteinExistence type="predicted"/>
<keyword evidence="4" id="KW-0223">Dioxygenase</keyword>
<dbReference type="STRING" id="158441.A0A226DXS4"/>
<keyword evidence="1" id="KW-1015">Disulfide bond</keyword>
<dbReference type="GO" id="GO:0051213">
    <property type="term" value="F:dioxygenase activity"/>
    <property type="evidence" value="ECO:0007669"/>
    <property type="project" value="UniProtKB-KW"/>
</dbReference>
<feature type="transmembrane region" description="Helical" evidence="3">
    <location>
        <begin position="142"/>
        <end position="165"/>
    </location>
</feature>
<sequence length="611" mass="66553">MASNRFTLFAFRGEDHAVLKKFCGDTRFYKAEDDKFVLSERNRLLVRFTTTEPSKPVNDTMTRVGFKLVWSDVEYLTPDNCTKSSRFACQETQVCLTPHHKGASSCPDLKHYCISSSLVCDGLANCGEFDSSDERHCSKTPLVLTVVAIPLGILTTCLFFCFLCYKRRSRKRERRPSNLNGNIRKNNKNVTISSATNGGGGGGGGGCCCCSRLCFCCCLKPKRPKTQESERDQDKKCRPGGFGMGEEAPITRGPIYFKNDLESPNASDIVSPASGFSDSESDIGNQAPIFCPAHGPVHFVPLRYLSRHFPLLPVVQEVTTAGGSGGGGQGSYPNDIYDEGGSLYSTSQNSDMIIYEDNKAGMNHLGLPQQQPGDNHQGSSSFGMNHIMMNKQAQQSNPNSGMSLGFVQEWRMKQLRRVQRSDAVYMSDDNKSSIASSPGATGRICPRCLEKERSSASEPPSSHNQKTGSSTLTSCLLEKQSSLGPQFDSGIDVVDSIMTEPVKNVSFETCTSSDSAISQGFHHHHYRPRLFGGWMKDKSVCCPPPMVEEVTQTDLPPHGMMRNNGDEMRERCGQGGVFCETVTTFGVHTPELSGGSGGGGGGHVQSKATDV</sequence>
<evidence type="ECO:0000313" key="4">
    <source>
        <dbReference type="EMBL" id="OXA50262.1"/>
    </source>
</evidence>
<keyword evidence="4" id="KW-0560">Oxidoreductase</keyword>